<evidence type="ECO:0000313" key="2">
    <source>
        <dbReference type="EMBL" id="KAJ7046081.1"/>
    </source>
</evidence>
<feature type="compositionally biased region" description="Low complexity" evidence="1">
    <location>
        <begin position="1060"/>
        <end position="1070"/>
    </location>
</feature>
<keyword evidence="3" id="KW-1185">Reference proteome</keyword>
<feature type="region of interest" description="Disordered" evidence="1">
    <location>
        <begin position="1060"/>
        <end position="1079"/>
    </location>
</feature>
<dbReference type="Proteomes" id="UP001218188">
    <property type="component" value="Unassembled WGS sequence"/>
</dbReference>
<organism evidence="2 3">
    <name type="scientific">Mycena alexandri</name>
    <dbReference type="NCBI Taxonomy" id="1745969"/>
    <lineage>
        <taxon>Eukaryota</taxon>
        <taxon>Fungi</taxon>
        <taxon>Dikarya</taxon>
        <taxon>Basidiomycota</taxon>
        <taxon>Agaricomycotina</taxon>
        <taxon>Agaricomycetes</taxon>
        <taxon>Agaricomycetidae</taxon>
        <taxon>Agaricales</taxon>
        <taxon>Marasmiineae</taxon>
        <taxon>Mycenaceae</taxon>
        <taxon>Mycena</taxon>
    </lineage>
</organism>
<reference evidence="2" key="1">
    <citation type="submission" date="2023-03" db="EMBL/GenBank/DDBJ databases">
        <title>Massive genome expansion in bonnet fungi (Mycena s.s.) driven by repeated elements and novel gene families across ecological guilds.</title>
        <authorList>
            <consortium name="Lawrence Berkeley National Laboratory"/>
            <person name="Harder C.B."/>
            <person name="Miyauchi S."/>
            <person name="Viragh M."/>
            <person name="Kuo A."/>
            <person name="Thoen E."/>
            <person name="Andreopoulos B."/>
            <person name="Lu D."/>
            <person name="Skrede I."/>
            <person name="Drula E."/>
            <person name="Henrissat B."/>
            <person name="Morin E."/>
            <person name="Kohler A."/>
            <person name="Barry K."/>
            <person name="LaButti K."/>
            <person name="Morin E."/>
            <person name="Salamov A."/>
            <person name="Lipzen A."/>
            <person name="Mereny Z."/>
            <person name="Hegedus B."/>
            <person name="Baldrian P."/>
            <person name="Stursova M."/>
            <person name="Weitz H."/>
            <person name="Taylor A."/>
            <person name="Grigoriev I.V."/>
            <person name="Nagy L.G."/>
            <person name="Martin F."/>
            <person name="Kauserud H."/>
        </authorList>
    </citation>
    <scope>NUCLEOTIDE SEQUENCE</scope>
    <source>
        <strain evidence="2">CBHHK200</strain>
    </source>
</reference>
<accession>A0AAD6TGD1</accession>
<sequence length="1519" mass="165851">MYGHVQAARDFKYGVEPTGSVICSSILIAKCASTTSKIQALHVLPVTTLGWLTPLVPSPLKIGHLLVVELPMDAVHPSSLSTPSTTFTAAPAMPSVSTSTTTFAPAHQSLPVLQPARPITAFTGLPRPTTASVQEQRRASIQRNLHGNRPSASASSSTTSSPSRRKSGPPRPFSNPAPALASLDDFGTPAAPTEATLTVGILPKVLDTSVHNNSLDPSPRYQWKGGADIEQVQRALKKANLTCTVEVSTTGPIFEAIDAGFRDHCRRHNLDFLDSPDSVSDSPNTKPWVLLGPKGRAESRTWVEDPKSLTQFTFTLRSLQQLPFSYTPNNLGEGPFVFIAVRFRNLYGPIDCLFDPPQRLPNHVLTHKCLGRRVLRPILASLAGDPNPTCRPLCTPQSETVGVTAAHLTVGVAAARPTSPDADVYMPTDSDDDEYTEFPGADTLVDEMLIDHLVPPKAAPAITLSTVAENRTTQAPSSIVTRSIRRQQWQAEATAAIASVSPTVSATAPFVAGPLLTAAMEMTPTSRKPRSFVGDGPMDLTLKHMPGSGANSLSAWQIHIQSAVPPIQDPPAHLTITARSIDEGARVLIMHCLWLFAGRPSGLKSKELLDEQFPSPRPAIDGPLRSEVALFGLQVEIASGIGRGPRNEIIGEAIKILMADGHYWTEREGYQTLRLHPSRSPIPVRACVLKATGFLFLLHFIFIGAPYPASPLLFSTLFDGRQIASKFDVTFLSAFVSPHSLSLMKKIHRVPLDTRLYASQSSDCVEFQYMLNIPDFDPTMISSRRSQEEHDGVCASIVSFVTLGSVDIENHSDFGLLADGFNVVVNPFDDQDRPHHILEWFSIPCRPLLIDAFDRQIKSPADIISHLRFVELNPEEDPWGDNTHVVALITEFFTHYLTESGHPTDPDRVIDALVDGDVYSNDPLLRSTLFLSVLTGSTLLPIKPTWSIQCRISHEWSQQYPTTDADGRDDYGPDVSVSFRSCFQTFSITNNARLRQLRSVNVPQYYPYAGDFDSRGFTPATIQNLLEESQNFIDSYDITSSPSLALGTFSTAQFSSPVHPSQSHLHLHSPSPRRPLGSTFSSNSSLNLVPAFDLPNTGAAPADPFVETPSSPISLPVFTPAPSLDGQGSSAFIAGPTPGLGVTSGPGAAMGAAIYVGFPFHENSARRNFFVPNVLVPPSPSVTDLIRVLRATHNAVAEILNEICASPDTAEFRIAWSTQMIEIHDVSYSASSSGYREVAGTLRDHLHRSPVLVGQANPNHTSHTTFEEWEVIPGTPLFVLYVYPRLVPNALQNMATEPTNTQARFTMPSVPAPSRTNTPAPPLLTIRTGLSKLLKKSTALDELFESDGFQLAALFTQKFGTAYLQIRQAIIIQDVLFRGEGLILQLTVADVAAWAGIRPNTYSNNLTFAERARATLLLLWERKRLFSVTPQEDERSEDQREKDSKLETFLAVCLGKDLLPADWHSVHGSAENLTIGGATVREVSDRLGPYNHFIGDYYKKGRFTICFEKKVGEEEQEQA</sequence>
<evidence type="ECO:0000256" key="1">
    <source>
        <dbReference type="SAM" id="MobiDB-lite"/>
    </source>
</evidence>
<comment type="caution">
    <text evidence="2">The sequence shown here is derived from an EMBL/GenBank/DDBJ whole genome shotgun (WGS) entry which is preliminary data.</text>
</comment>
<name>A0AAD6TGD1_9AGAR</name>
<feature type="region of interest" description="Disordered" evidence="1">
    <location>
        <begin position="142"/>
        <end position="188"/>
    </location>
</feature>
<proteinExistence type="predicted"/>
<protein>
    <submittedName>
        <fullName evidence="2">Uncharacterized protein</fullName>
    </submittedName>
</protein>
<gene>
    <name evidence="2" type="ORF">C8F04DRAFT_1387741</name>
</gene>
<dbReference type="EMBL" id="JARJCM010000003">
    <property type="protein sequence ID" value="KAJ7046081.1"/>
    <property type="molecule type" value="Genomic_DNA"/>
</dbReference>
<feature type="compositionally biased region" description="Low complexity" evidence="1">
    <location>
        <begin position="149"/>
        <end position="162"/>
    </location>
</feature>
<evidence type="ECO:0000313" key="3">
    <source>
        <dbReference type="Proteomes" id="UP001218188"/>
    </source>
</evidence>